<proteinExistence type="predicted"/>
<reference evidence="2" key="1">
    <citation type="submission" date="2020-03" db="EMBL/GenBank/DDBJ databases">
        <title>Draft Genome Sequence of Cylindrodendrum hubeiense.</title>
        <authorList>
            <person name="Buettner E."/>
            <person name="Kellner H."/>
        </authorList>
    </citation>
    <scope>NUCLEOTIDE SEQUENCE</scope>
    <source>
        <strain evidence="2">IHI 201604</strain>
    </source>
</reference>
<dbReference type="Proteomes" id="UP000722485">
    <property type="component" value="Unassembled WGS sequence"/>
</dbReference>
<feature type="compositionally biased region" description="Basic and acidic residues" evidence="1">
    <location>
        <begin position="48"/>
        <end position="57"/>
    </location>
</feature>
<evidence type="ECO:0000313" key="3">
    <source>
        <dbReference type="Proteomes" id="UP000722485"/>
    </source>
</evidence>
<evidence type="ECO:0000256" key="1">
    <source>
        <dbReference type="SAM" id="MobiDB-lite"/>
    </source>
</evidence>
<accession>A0A9P5LHL7</accession>
<dbReference type="EMBL" id="JAANBB010000081">
    <property type="protein sequence ID" value="KAF7551270.1"/>
    <property type="molecule type" value="Genomic_DNA"/>
</dbReference>
<dbReference type="AlphaFoldDB" id="A0A9P5LHL7"/>
<organism evidence="2 3">
    <name type="scientific">Cylindrodendrum hubeiense</name>
    <dbReference type="NCBI Taxonomy" id="595255"/>
    <lineage>
        <taxon>Eukaryota</taxon>
        <taxon>Fungi</taxon>
        <taxon>Dikarya</taxon>
        <taxon>Ascomycota</taxon>
        <taxon>Pezizomycotina</taxon>
        <taxon>Sordariomycetes</taxon>
        <taxon>Hypocreomycetidae</taxon>
        <taxon>Hypocreales</taxon>
        <taxon>Nectriaceae</taxon>
        <taxon>Cylindrodendrum</taxon>
    </lineage>
</organism>
<dbReference type="OrthoDB" id="5004373at2759"/>
<sequence>MSQSNLGSDAYMAGNASETTLVALAASPKLSLKNRLKNKLNGSVDPTQMHKRDPTKSWEARANVLKMHPTEARGYHIRLCIGGFNDIIHYDNERDDRYADSTIQLAGHGATH</sequence>
<evidence type="ECO:0000313" key="2">
    <source>
        <dbReference type="EMBL" id="KAF7551270.1"/>
    </source>
</evidence>
<protein>
    <submittedName>
        <fullName evidence="2">Uncharacterized protein</fullName>
    </submittedName>
</protein>
<feature type="region of interest" description="Disordered" evidence="1">
    <location>
        <begin position="37"/>
        <end position="57"/>
    </location>
</feature>
<keyword evidence="3" id="KW-1185">Reference proteome</keyword>
<name>A0A9P5LHL7_9HYPO</name>
<gene>
    <name evidence="2" type="ORF">G7Z17_g5126</name>
</gene>
<comment type="caution">
    <text evidence="2">The sequence shown here is derived from an EMBL/GenBank/DDBJ whole genome shotgun (WGS) entry which is preliminary data.</text>
</comment>